<gene>
    <name evidence="2" type="ORF">SAMN05660199_01398</name>
</gene>
<name>A0A1H0HAG8_9ACTN</name>
<keyword evidence="1" id="KW-0812">Transmembrane</keyword>
<keyword evidence="1" id="KW-0472">Membrane</keyword>
<organism evidence="2 3">
    <name type="scientific">Klenkia soli</name>
    <dbReference type="NCBI Taxonomy" id="1052260"/>
    <lineage>
        <taxon>Bacteria</taxon>
        <taxon>Bacillati</taxon>
        <taxon>Actinomycetota</taxon>
        <taxon>Actinomycetes</taxon>
        <taxon>Geodermatophilales</taxon>
        <taxon>Geodermatophilaceae</taxon>
        <taxon>Klenkia</taxon>
    </lineage>
</organism>
<dbReference type="EMBL" id="FNIR01000004">
    <property type="protein sequence ID" value="SDO16137.1"/>
    <property type="molecule type" value="Genomic_DNA"/>
</dbReference>
<accession>A0A1H0HAG8</accession>
<evidence type="ECO:0000256" key="1">
    <source>
        <dbReference type="SAM" id="Phobius"/>
    </source>
</evidence>
<evidence type="ECO:0008006" key="4">
    <source>
        <dbReference type="Google" id="ProtNLM"/>
    </source>
</evidence>
<dbReference type="InterPro" id="IPR036779">
    <property type="entry name" value="LysM_dom_sf"/>
</dbReference>
<evidence type="ECO:0000313" key="2">
    <source>
        <dbReference type="EMBL" id="SDO16137.1"/>
    </source>
</evidence>
<keyword evidence="3" id="KW-1185">Reference proteome</keyword>
<feature type="transmembrane region" description="Helical" evidence="1">
    <location>
        <begin position="47"/>
        <end position="65"/>
    </location>
</feature>
<dbReference type="AlphaFoldDB" id="A0A1H0HAG8"/>
<dbReference type="Proteomes" id="UP000199088">
    <property type="component" value="Unassembled WGS sequence"/>
</dbReference>
<dbReference type="STRING" id="1052260.SAMN05660199_01398"/>
<dbReference type="RefSeq" id="WP_091242172.1">
    <property type="nucleotide sequence ID" value="NZ_FNIR01000004.1"/>
</dbReference>
<feature type="transmembrane region" description="Helical" evidence="1">
    <location>
        <begin position="12"/>
        <end position="35"/>
    </location>
</feature>
<feature type="transmembrane region" description="Helical" evidence="1">
    <location>
        <begin position="100"/>
        <end position="118"/>
    </location>
</feature>
<sequence length="237" mass="23560">MTVRRWATTTAVMAAVGLGLWEAAPTAAVLGAAAADPQRMVDTQGPDALLLLLAWALAAGCWVWGTVGLLLTVAAAGGGVGAGIARTLLTVVLPAGLRRAAALAVGVSLVAAPALVVVPPGAVGAVVSTAAHGAPAVVPPTAAWSDVGTPAPSTAWSDVGTPAPVPDWPVAAPEEHVVLRGECLWDVAAAWLALRGPATDAQIADAVQAWWRANAAAIGPDPDLLLPGQVLQFPPAP</sequence>
<evidence type="ECO:0000313" key="3">
    <source>
        <dbReference type="Proteomes" id="UP000199088"/>
    </source>
</evidence>
<feature type="transmembrane region" description="Helical" evidence="1">
    <location>
        <begin position="71"/>
        <end position="93"/>
    </location>
</feature>
<keyword evidence="1" id="KW-1133">Transmembrane helix</keyword>
<dbReference type="Gene3D" id="3.10.350.10">
    <property type="entry name" value="LysM domain"/>
    <property type="match status" value="1"/>
</dbReference>
<protein>
    <recommendedName>
        <fullName evidence="4">LysM domain-containing protein</fullName>
    </recommendedName>
</protein>
<reference evidence="3" key="1">
    <citation type="submission" date="2016-10" db="EMBL/GenBank/DDBJ databases">
        <authorList>
            <person name="Varghese N."/>
            <person name="Submissions S."/>
        </authorList>
    </citation>
    <scope>NUCLEOTIDE SEQUENCE [LARGE SCALE GENOMIC DNA]</scope>
    <source>
        <strain evidence="3">DSM 45843</strain>
    </source>
</reference>
<proteinExistence type="predicted"/>